<evidence type="ECO:0000256" key="2">
    <source>
        <dbReference type="ARBA" id="ARBA00009347"/>
    </source>
</evidence>
<evidence type="ECO:0000259" key="8">
    <source>
        <dbReference type="Pfam" id="PF02770"/>
    </source>
</evidence>
<feature type="domain" description="Acyl-CoA dehydrogenase/oxidase C-terminal" evidence="7">
    <location>
        <begin position="227"/>
        <end position="380"/>
    </location>
</feature>
<evidence type="ECO:0000256" key="5">
    <source>
        <dbReference type="ARBA" id="ARBA00023002"/>
    </source>
</evidence>
<dbReference type="Gene3D" id="1.10.540.10">
    <property type="entry name" value="Acyl-CoA dehydrogenase/oxidase, N-terminal domain"/>
    <property type="match status" value="1"/>
</dbReference>
<dbReference type="Proteomes" id="UP001596303">
    <property type="component" value="Unassembled WGS sequence"/>
</dbReference>
<evidence type="ECO:0000259" key="9">
    <source>
        <dbReference type="Pfam" id="PF02771"/>
    </source>
</evidence>
<evidence type="ECO:0000313" key="10">
    <source>
        <dbReference type="EMBL" id="MFC6198161.1"/>
    </source>
</evidence>
<dbReference type="Gene3D" id="2.40.110.10">
    <property type="entry name" value="Butyryl-CoA Dehydrogenase, subunit A, domain 2"/>
    <property type="match status" value="1"/>
</dbReference>
<reference evidence="11" key="1">
    <citation type="journal article" date="2019" name="Int. J. Syst. Evol. Microbiol.">
        <title>The Global Catalogue of Microorganisms (GCM) 10K type strain sequencing project: providing services to taxonomists for standard genome sequencing and annotation.</title>
        <authorList>
            <consortium name="The Broad Institute Genomics Platform"/>
            <consortium name="The Broad Institute Genome Sequencing Center for Infectious Disease"/>
            <person name="Wu L."/>
            <person name="Ma J."/>
        </authorList>
    </citation>
    <scope>NUCLEOTIDE SEQUENCE [LARGE SCALE GENOMIC DNA]</scope>
    <source>
        <strain evidence="11">CGMCC-1.15741</strain>
    </source>
</reference>
<evidence type="ECO:0000259" key="7">
    <source>
        <dbReference type="Pfam" id="PF00441"/>
    </source>
</evidence>
<dbReference type="RefSeq" id="WP_377378152.1">
    <property type="nucleotide sequence ID" value="NZ_JBHSSW010000009.1"/>
</dbReference>
<evidence type="ECO:0000256" key="1">
    <source>
        <dbReference type="ARBA" id="ARBA00001974"/>
    </source>
</evidence>
<dbReference type="Gene3D" id="1.20.140.10">
    <property type="entry name" value="Butyryl-CoA Dehydrogenase, subunit A, domain 3"/>
    <property type="match status" value="1"/>
</dbReference>
<feature type="domain" description="Acyl-CoA dehydrogenase/oxidase N-terminal" evidence="9">
    <location>
        <begin position="8"/>
        <end position="117"/>
    </location>
</feature>
<evidence type="ECO:0000256" key="3">
    <source>
        <dbReference type="ARBA" id="ARBA00022630"/>
    </source>
</evidence>
<keyword evidence="3 6" id="KW-0285">Flavoprotein</keyword>
<dbReference type="InterPro" id="IPR046373">
    <property type="entry name" value="Acyl-CoA_Oxase/DH_mid-dom_sf"/>
</dbReference>
<dbReference type="Pfam" id="PF00441">
    <property type="entry name" value="Acyl-CoA_dh_1"/>
    <property type="match status" value="1"/>
</dbReference>
<keyword evidence="5 6" id="KW-0560">Oxidoreductase</keyword>
<comment type="cofactor">
    <cofactor evidence="1 6">
        <name>FAD</name>
        <dbReference type="ChEBI" id="CHEBI:57692"/>
    </cofactor>
</comment>
<evidence type="ECO:0000256" key="4">
    <source>
        <dbReference type="ARBA" id="ARBA00022827"/>
    </source>
</evidence>
<accession>A0ABW1S9E6</accession>
<dbReference type="InterPro" id="IPR036250">
    <property type="entry name" value="AcylCo_DH-like_C"/>
</dbReference>
<name>A0ABW1S9E6_9PROT</name>
<comment type="similarity">
    <text evidence="2 6">Belongs to the acyl-CoA dehydrogenase family.</text>
</comment>
<dbReference type="Pfam" id="PF02770">
    <property type="entry name" value="Acyl-CoA_dh_M"/>
    <property type="match status" value="1"/>
</dbReference>
<organism evidence="10 11">
    <name type="scientific">Ponticaulis profundi</name>
    <dbReference type="NCBI Taxonomy" id="2665222"/>
    <lineage>
        <taxon>Bacteria</taxon>
        <taxon>Pseudomonadati</taxon>
        <taxon>Pseudomonadota</taxon>
        <taxon>Alphaproteobacteria</taxon>
        <taxon>Hyphomonadales</taxon>
        <taxon>Hyphomonadaceae</taxon>
        <taxon>Ponticaulis</taxon>
    </lineage>
</organism>
<feature type="domain" description="Acyl-CoA oxidase/dehydrogenase middle" evidence="8">
    <location>
        <begin position="121"/>
        <end position="200"/>
    </location>
</feature>
<comment type="caution">
    <text evidence="10">The sequence shown here is derived from an EMBL/GenBank/DDBJ whole genome shotgun (WGS) entry which is preliminary data.</text>
</comment>
<gene>
    <name evidence="10" type="ORF">ACFQDM_08730</name>
</gene>
<dbReference type="InterPro" id="IPR006091">
    <property type="entry name" value="Acyl-CoA_Oxase/DH_mid-dom"/>
</dbReference>
<dbReference type="Pfam" id="PF02771">
    <property type="entry name" value="Acyl-CoA_dh_N"/>
    <property type="match status" value="1"/>
</dbReference>
<proteinExistence type="inferred from homology"/>
<dbReference type="InterPro" id="IPR009100">
    <property type="entry name" value="AcylCoA_DH/oxidase_NM_dom_sf"/>
</dbReference>
<dbReference type="PANTHER" id="PTHR43292:SF4">
    <property type="entry name" value="ACYL-COA DEHYDROGENASE FADE34"/>
    <property type="match status" value="1"/>
</dbReference>
<dbReference type="InterPro" id="IPR013786">
    <property type="entry name" value="AcylCoA_DH/ox_N"/>
</dbReference>
<dbReference type="PANTHER" id="PTHR43292">
    <property type="entry name" value="ACYL-COA DEHYDROGENASE"/>
    <property type="match status" value="1"/>
</dbReference>
<keyword evidence="4 6" id="KW-0274">FAD</keyword>
<dbReference type="SUPFAM" id="SSF47203">
    <property type="entry name" value="Acyl-CoA dehydrogenase C-terminal domain-like"/>
    <property type="match status" value="1"/>
</dbReference>
<dbReference type="InterPro" id="IPR052161">
    <property type="entry name" value="Mycobact_Acyl-CoA_DH"/>
</dbReference>
<dbReference type="EMBL" id="JBHSSW010000009">
    <property type="protein sequence ID" value="MFC6198161.1"/>
    <property type="molecule type" value="Genomic_DNA"/>
</dbReference>
<evidence type="ECO:0000256" key="6">
    <source>
        <dbReference type="RuleBase" id="RU362125"/>
    </source>
</evidence>
<keyword evidence="11" id="KW-1185">Reference proteome</keyword>
<dbReference type="InterPro" id="IPR009075">
    <property type="entry name" value="AcylCo_DH/oxidase_C"/>
</dbReference>
<protein>
    <submittedName>
        <fullName evidence="10">Acyl-CoA dehydrogenase family protein</fullName>
    </submittedName>
</protein>
<sequence length="400" mass="45029">MSDRNLSSDDQALIAEARAFIEANWDADNKCCKDDPASGLRGFMQRAFDARWCVLTWPEEWWGRGLSVRQSRMIERVFREYNAVGPGQDRNNIAVSTVFAKGQEAFKRRVLPDLITGPYVCLLYSEPGAGSDLAAIRTRADRDGDDYIINGQKVWTSGAVGAEYAMLIARTDWDKPKHKGISFFLFPMKQAGVDVRPLHQITDDRHFNEVFIDNARVPAENMLGELNDGFKVLTQALAVERLIMGDGATERRMTGFSKHIVDLIDLARRNGKIDDPVIRERIAWQLAWRQLNKMNLTRAKEEIAEHGSSSLMSISKLAMSRMQHGDAKVMADILGPKSLLMGEAHPDEDYANYRAAHSFMNSIGGGTDQIQRNIIAERILGLPKEIEVDREMPFRDVKSG</sequence>
<evidence type="ECO:0000313" key="11">
    <source>
        <dbReference type="Proteomes" id="UP001596303"/>
    </source>
</evidence>
<dbReference type="InterPro" id="IPR037069">
    <property type="entry name" value="AcylCoA_DH/ox_N_sf"/>
</dbReference>
<dbReference type="SUPFAM" id="SSF56645">
    <property type="entry name" value="Acyl-CoA dehydrogenase NM domain-like"/>
    <property type="match status" value="1"/>
</dbReference>